<proteinExistence type="predicted"/>
<dbReference type="AlphaFoldDB" id="A0A067TC04"/>
<accession>A0A067TC04</accession>
<organism evidence="1 2">
    <name type="scientific">Galerina marginata (strain CBS 339.88)</name>
    <dbReference type="NCBI Taxonomy" id="685588"/>
    <lineage>
        <taxon>Eukaryota</taxon>
        <taxon>Fungi</taxon>
        <taxon>Dikarya</taxon>
        <taxon>Basidiomycota</taxon>
        <taxon>Agaricomycotina</taxon>
        <taxon>Agaricomycetes</taxon>
        <taxon>Agaricomycetidae</taxon>
        <taxon>Agaricales</taxon>
        <taxon>Agaricineae</taxon>
        <taxon>Strophariaceae</taxon>
        <taxon>Galerina</taxon>
    </lineage>
</organism>
<keyword evidence="2" id="KW-1185">Reference proteome</keyword>
<gene>
    <name evidence="1" type="ORF">GALMADRAFT_1166872</name>
</gene>
<dbReference type="STRING" id="685588.A0A067TC04"/>
<dbReference type="OrthoDB" id="3014077at2759"/>
<dbReference type="Proteomes" id="UP000027222">
    <property type="component" value="Unassembled WGS sequence"/>
</dbReference>
<sequence>MTYLVLKRLQFSIDQISKISGSKDERHGFKKQLIDISNQIYHQILEVEVSEGGRKTITLRKPFLAALPLSSVRVEPGSPSSPPPSKSDAIRISETLLALHGVRASLLSFLTKPERAGEMHIAVGIYHSQFAELCLDYCDPSFSITNDWKTVPAHTEWRYHLVRATPSTKILTKLRSLSHGPWLSEGFSARNSTAKVRSLKAIINWLGDMPQSPPDIHQHWQEELAIFERFQRMNVKRVQPEQHLVPRNQGLSLMQALSSMN</sequence>
<evidence type="ECO:0000313" key="2">
    <source>
        <dbReference type="Proteomes" id="UP000027222"/>
    </source>
</evidence>
<name>A0A067TC04_GALM3</name>
<protein>
    <submittedName>
        <fullName evidence="1">Uncharacterized protein</fullName>
    </submittedName>
</protein>
<evidence type="ECO:0000313" key="1">
    <source>
        <dbReference type="EMBL" id="KDR79877.1"/>
    </source>
</evidence>
<dbReference type="EMBL" id="KL142372">
    <property type="protein sequence ID" value="KDR79877.1"/>
    <property type="molecule type" value="Genomic_DNA"/>
</dbReference>
<dbReference type="HOGENOM" id="CLU_1065773_0_0_1"/>
<reference evidence="2" key="1">
    <citation type="journal article" date="2014" name="Proc. Natl. Acad. Sci. U.S.A.">
        <title>Extensive sampling of basidiomycete genomes demonstrates inadequacy of the white-rot/brown-rot paradigm for wood decay fungi.</title>
        <authorList>
            <person name="Riley R."/>
            <person name="Salamov A.A."/>
            <person name="Brown D.W."/>
            <person name="Nagy L.G."/>
            <person name="Floudas D."/>
            <person name="Held B.W."/>
            <person name="Levasseur A."/>
            <person name="Lombard V."/>
            <person name="Morin E."/>
            <person name="Otillar R."/>
            <person name="Lindquist E.A."/>
            <person name="Sun H."/>
            <person name="LaButti K.M."/>
            <person name="Schmutz J."/>
            <person name="Jabbour D."/>
            <person name="Luo H."/>
            <person name="Baker S.E."/>
            <person name="Pisabarro A.G."/>
            <person name="Walton J.D."/>
            <person name="Blanchette R.A."/>
            <person name="Henrissat B."/>
            <person name="Martin F."/>
            <person name="Cullen D."/>
            <person name="Hibbett D.S."/>
            <person name="Grigoriev I.V."/>
        </authorList>
    </citation>
    <scope>NUCLEOTIDE SEQUENCE [LARGE SCALE GENOMIC DNA]</scope>
    <source>
        <strain evidence="2">CBS 339.88</strain>
    </source>
</reference>